<accession>A0A328C9M3</accession>
<evidence type="ECO:0000256" key="1">
    <source>
        <dbReference type="SAM" id="MobiDB-lite"/>
    </source>
</evidence>
<proteinExistence type="predicted"/>
<dbReference type="EMBL" id="QHKO01000003">
    <property type="protein sequence ID" value="RAL22865.1"/>
    <property type="molecule type" value="Genomic_DNA"/>
</dbReference>
<evidence type="ECO:0000313" key="2">
    <source>
        <dbReference type="EMBL" id="RAL22865.1"/>
    </source>
</evidence>
<evidence type="ECO:0000313" key="3">
    <source>
        <dbReference type="Proteomes" id="UP000249169"/>
    </source>
</evidence>
<dbReference type="Proteomes" id="UP000249169">
    <property type="component" value="Unassembled WGS sequence"/>
</dbReference>
<organism evidence="2 3">
    <name type="scientific">Lujinxingia litoralis</name>
    <dbReference type="NCBI Taxonomy" id="2211119"/>
    <lineage>
        <taxon>Bacteria</taxon>
        <taxon>Deltaproteobacteria</taxon>
        <taxon>Bradymonadales</taxon>
        <taxon>Lujinxingiaceae</taxon>
        <taxon>Lujinxingia</taxon>
    </lineage>
</organism>
<reference evidence="2 3" key="1">
    <citation type="submission" date="2018-05" db="EMBL/GenBank/DDBJ databases">
        <title>Lujinxingia marina gen. nov. sp. nov., a new facultative anaerobic member of the class Deltaproteobacteria, and proposal of Lujinxingaceae fam. nov.</title>
        <authorList>
            <person name="Li C.-M."/>
        </authorList>
    </citation>
    <scope>NUCLEOTIDE SEQUENCE [LARGE SCALE GENOMIC DNA]</scope>
    <source>
        <strain evidence="2 3">B210</strain>
    </source>
</reference>
<dbReference type="AlphaFoldDB" id="A0A328C9M3"/>
<feature type="region of interest" description="Disordered" evidence="1">
    <location>
        <begin position="216"/>
        <end position="243"/>
    </location>
</feature>
<protein>
    <submittedName>
        <fullName evidence="2">Uncharacterized protein</fullName>
    </submittedName>
</protein>
<sequence length="319" mass="35259">MHMKRHSMVWLAAGLFAMSGCGVDLVEDGPSDSGEVSSTGIALSFDYQGNSDVKKIKFLIKTCHGYPVLEEVRSLEDMQLPGMIPEFMDSPLDGDSHHSFADMFSVLREGCYHVKIVPLNKYGRPSRVCDEAYMNHVKVFAGQTTEVMLISQCEPKKENGAIDVIGVLNHPPVIRGVYFKKFNTECDEVKVCIAAYDPDGDPLKFKLEKKSGPKLLSEPRKIDYPNGDTNGEPDSMESYGGDHNGGDNGNNVGEVQCFKMRLGEAGDYEFKASVYDLLWEGDHLKPFGYDSKASLRFPIYAGEGEDGCCKPKKGSHDDD</sequence>
<name>A0A328C9M3_9DELT</name>
<comment type="caution">
    <text evidence="2">The sequence shown here is derived from an EMBL/GenBank/DDBJ whole genome shotgun (WGS) entry which is preliminary data.</text>
</comment>
<gene>
    <name evidence="2" type="ORF">DL240_08205</name>
</gene>
<dbReference type="PROSITE" id="PS51257">
    <property type="entry name" value="PROKAR_LIPOPROTEIN"/>
    <property type="match status" value="1"/>
</dbReference>
<keyword evidence="3" id="KW-1185">Reference proteome</keyword>